<dbReference type="PANTHER" id="PTHR30055:SF175">
    <property type="entry name" value="HTH-TYPE TRANSCRIPTIONAL REPRESSOR KSTR2"/>
    <property type="match status" value="1"/>
</dbReference>
<dbReference type="Pfam" id="PF00440">
    <property type="entry name" value="TetR_N"/>
    <property type="match status" value="1"/>
</dbReference>
<evidence type="ECO:0000256" key="5">
    <source>
        <dbReference type="PROSITE-ProRule" id="PRU00335"/>
    </source>
</evidence>
<dbReference type="EMBL" id="JACEIQ010000002">
    <property type="protein sequence ID" value="MBA4493401.1"/>
    <property type="molecule type" value="Genomic_DNA"/>
</dbReference>
<evidence type="ECO:0000256" key="2">
    <source>
        <dbReference type="ARBA" id="ARBA00023015"/>
    </source>
</evidence>
<keyword evidence="2" id="KW-0805">Transcription regulation</keyword>
<dbReference type="InterPro" id="IPR009057">
    <property type="entry name" value="Homeodomain-like_sf"/>
</dbReference>
<dbReference type="AlphaFoldDB" id="A0A7W1WP08"/>
<dbReference type="Proteomes" id="UP000535491">
    <property type="component" value="Unassembled WGS sequence"/>
</dbReference>
<dbReference type="PROSITE" id="PS50977">
    <property type="entry name" value="HTH_TETR_2"/>
    <property type="match status" value="1"/>
</dbReference>
<dbReference type="GO" id="GO:0000976">
    <property type="term" value="F:transcription cis-regulatory region binding"/>
    <property type="evidence" value="ECO:0007669"/>
    <property type="project" value="TreeGrafter"/>
</dbReference>
<proteinExistence type="predicted"/>
<dbReference type="SUPFAM" id="SSF46689">
    <property type="entry name" value="Homeodomain-like"/>
    <property type="match status" value="1"/>
</dbReference>
<dbReference type="RefSeq" id="WP_181750634.1">
    <property type="nucleotide sequence ID" value="NZ_JACEIQ010000002.1"/>
</dbReference>
<gene>
    <name evidence="7" type="ORF">H1191_03650</name>
</gene>
<keyword evidence="8" id="KW-1185">Reference proteome</keyword>
<feature type="DNA-binding region" description="H-T-H motif" evidence="5">
    <location>
        <begin position="27"/>
        <end position="46"/>
    </location>
</feature>
<protein>
    <submittedName>
        <fullName evidence="7">TetR/AcrR family transcriptional regulator</fullName>
    </submittedName>
</protein>
<dbReference type="InterPro" id="IPR001647">
    <property type="entry name" value="HTH_TetR"/>
</dbReference>
<dbReference type="Gene3D" id="1.10.357.10">
    <property type="entry name" value="Tetracycline Repressor, domain 2"/>
    <property type="match status" value="1"/>
</dbReference>
<dbReference type="PRINTS" id="PR00455">
    <property type="entry name" value="HTHTETR"/>
</dbReference>
<evidence type="ECO:0000313" key="7">
    <source>
        <dbReference type="EMBL" id="MBA4493401.1"/>
    </source>
</evidence>
<reference evidence="7 8" key="1">
    <citation type="submission" date="2020-07" db="EMBL/GenBank/DDBJ databases">
        <authorList>
            <person name="Feng H."/>
        </authorList>
    </citation>
    <scope>NUCLEOTIDE SEQUENCE [LARGE SCALE GENOMIC DNA]</scope>
    <source>
        <strain evidence="8">s-10</strain>
    </source>
</reference>
<sequence>MPKVGRREEILNIACKLFSQKGYHGTTIRDISDACGILSGSLYAHINTKEDLLFEITDRGAQAFLESLRPIVESEATAEEKLKRALKAHIQVIEQNLEAATVFFHEWKALTNGRRDTIQEKRDQYEALWGRILSEGAAAGEFADLDEKFARLLILSVGNWLYQWYRPGGDLSAEEISERFADMMLKGFRVKKGEGKP</sequence>
<feature type="domain" description="HTH tetR-type" evidence="6">
    <location>
        <begin position="4"/>
        <end position="64"/>
    </location>
</feature>
<evidence type="ECO:0000256" key="3">
    <source>
        <dbReference type="ARBA" id="ARBA00023125"/>
    </source>
</evidence>
<comment type="caution">
    <text evidence="7">The sequence shown here is derived from an EMBL/GenBank/DDBJ whole genome shotgun (WGS) entry which is preliminary data.</text>
</comment>
<evidence type="ECO:0000259" key="6">
    <source>
        <dbReference type="PROSITE" id="PS50977"/>
    </source>
</evidence>
<dbReference type="GO" id="GO:0003700">
    <property type="term" value="F:DNA-binding transcription factor activity"/>
    <property type="evidence" value="ECO:0007669"/>
    <property type="project" value="TreeGrafter"/>
</dbReference>
<dbReference type="InterPro" id="IPR036271">
    <property type="entry name" value="Tet_transcr_reg_TetR-rel_C_sf"/>
</dbReference>
<evidence type="ECO:0000256" key="1">
    <source>
        <dbReference type="ARBA" id="ARBA00022491"/>
    </source>
</evidence>
<name>A0A7W1WP08_9BACL</name>
<dbReference type="InterPro" id="IPR041490">
    <property type="entry name" value="KstR2_TetR_C"/>
</dbReference>
<accession>A0A7W1WP08</accession>
<evidence type="ECO:0000256" key="4">
    <source>
        <dbReference type="ARBA" id="ARBA00023163"/>
    </source>
</evidence>
<dbReference type="PANTHER" id="PTHR30055">
    <property type="entry name" value="HTH-TYPE TRANSCRIPTIONAL REGULATOR RUTR"/>
    <property type="match status" value="1"/>
</dbReference>
<keyword evidence="4" id="KW-0804">Transcription</keyword>
<keyword evidence="3 5" id="KW-0238">DNA-binding</keyword>
<dbReference type="SUPFAM" id="SSF48498">
    <property type="entry name" value="Tetracyclin repressor-like, C-terminal domain"/>
    <property type="match status" value="1"/>
</dbReference>
<dbReference type="InterPro" id="IPR050109">
    <property type="entry name" value="HTH-type_TetR-like_transc_reg"/>
</dbReference>
<organism evidence="7 8">
    <name type="scientific">Paenactinomyces guangxiensis</name>
    <dbReference type="NCBI Taxonomy" id="1490290"/>
    <lineage>
        <taxon>Bacteria</taxon>
        <taxon>Bacillati</taxon>
        <taxon>Bacillota</taxon>
        <taxon>Bacilli</taxon>
        <taxon>Bacillales</taxon>
        <taxon>Thermoactinomycetaceae</taxon>
        <taxon>Paenactinomyces</taxon>
    </lineage>
</organism>
<evidence type="ECO:0000313" key="8">
    <source>
        <dbReference type="Proteomes" id="UP000535491"/>
    </source>
</evidence>
<dbReference type="Gene3D" id="1.10.10.60">
    <property type="entry name" value="Homeodomain-like"/>
    <property type="match status" value="1"/>
</dbReference>
<dbReference type="Pfam" id="PF17932">
    <property type="entry name" value="TetR_C_24"/>
    <property type="match status" value="1"/>
</dbReference>
<keyword evidence="1" id="KW-0678">Repressor</keyword>